<evidence type="ECO:0000259" key="1">
    <source>
        <dbReference type="PROSITE" id="PS51782"/>
    </source>
</evidence>
<dbReference type="InterPro" id="IPR013783">
    <property type="entry name" value="Ig-like_fold"/>
</dbReference>
<dbReference type="Pfam" id="PF01476">
    <property type="entry name" value="LysM"/>
    <property type="match status" value="1"/>
</dbReference>
<keyword evidence="3" id="KW-1185">Reference proteome</keyword>
<proteinExistence type="predicted"/>
<dbReference type="Proteomes" id="UP001597296">
    <property type="component" value="Unassembled WGS sequence"/>
</dbReference>
<accession>A0ABW5CB03</accession>
<protein>
    <submittedName>
        <fullName evidence="2">LysM peptidoglycan-binding domain-containing protein</fullName>
    </submittedName>
</protein>
<dbReference type="RefSeq" id="WP_377316711.1">
    <property type="nucleotide sequence ID" value="NZ_JBHUIY010000022.1"/>
</dbReference>
<evidence type="ECO:0000313" key="3">
    <source>
        <dbReference type="Proteomes" id="UP001597296"/>
    </source>
</evidence>
<dbReference type="SUPFAM" id="SSF54106">
    <property type="entry name" value="LysM domain"/>
    <property type="match status" value="1"/>
</dbReference>
<dbReference type="Gene3D" id="3.10.350.10">
    <property type="entry name" value="LysM domain"/>
    <property type="match status" value="1"/>
</dbReference>
<organism evidence="2 3">
    <name type="scientific">Phaeospirillum tilakii</name>
    <dbReference type="NCBI Taxonomy" id="741673"/>
    <lineage>
        <taxon>Bacteria</taxon>
        <taxon>Pseudomonadati</taxon>
        <taxon>Pseudomonadota</taxon>
        <taxon>Alphaproteobacteria</taxon>
        <taxon>Rhodospirillales</taxon>
        <taxon>Rhodospirillaceae</taxon>
        <taxon>Phaeospirillum</taxon>
    </lineage>
</organism>
<dbReference type="PANTHER" id="PTHR34700">
    <property type="entry name" value="POTASSIUM BINDING PROTEIN KBP"/>
    <property type="match status" value="1"/>
</dbReference>
<dbReference type="PROSITE" id="PS51782">
    <property type="entry name" value="LYSM"/>
    <property type="match status" value="1"/>
</dbReference>
<comment type="caution">
    <text evidence="2">The sequence shown here is derived from an EMBL/GenBank/DDBJ whole genome shotgun (WGS) entry which is preliminary data.</text>
</comment>
<dbReference type="Gene3D" id="2.60.40.10">
    <property type="entry name" value="Immunoglobulins"/>
    <property type="match status" value="1"/>
</dbReference>
<sequence>MTRPTLIAVIGLAVAAVAALLAFQHEREDPPPPATTAPAPAPAPVAVAEARRPSFDVVRVGAEGNAVLAGRAQPGALVQIFDGAAELGRVTADGRGEWVFVPAGALPPGARELRLRATGPDGEVLETGEPVVLVVPEPGSGPALALKSAPTGGSALLQGPEGALSGGLSLDLIDHDERGHWVVSGRAPAGGRIQLYLDDRFLAGGEADAEGGWRIAAARPGDGSHRVRADLVDGRAKVLARVEVVWTAGEPLLHLRDGEVVVAPGNSLWRIARRVYGQGVSYTAIFAANRDRIRDPDLIYPGQVFTVPSR</sequence>
<dbReference type="InterPro" id="IPR036779">
    <property type="entry name" value="LysM_dom_sf"/>
</dbReference>
<dbReference type="SMART" id="SM00257">
    <property type="entry name" value="LysM"/>
    <property type="match status" value="1"/>
</dbReference>
<dbReference type="InterPro" id="IPR052196">
    <property type="entry name" value="Bact_Kbp"/>
</dbReference>
<gene>
    <name evidence="2" type="ORF">ACFSNB_11695</name>
</gene>
<reference evidence="3" key="1">
    <citation type="journal article" date="2019" name="Int. J. Syst. Evol. Microbiol.">
        <title>The Global Catalogue of Microorganisms (GCM) 10K type strain sequencing project: providing services to taxonomists for standard genome sequencing and annotation.</title>
        <authorList>
            <consortium name="The Broad Institute Genomics Platform"/>
            <consortium name="The Broad Institute Genome Sequencing Center for Infectious Disease"/>
            <person name="Wu L."/>
            <person name="Ma J."/>
        </authorList>
    </citation>
    <scope>NUCLEOTIDE SEQUENCE [LARGE SCALE GENOMIC DNA]</scope>
    <source>
        <strain evidence="3">KCTC 15012</strain>
    </source>
</reference>
<dbReference type="CDD" id="cd00118">
    <property type="entry name" value="LysM"/>
    <property type="match status" value="1"/>
</dbReference>
<feature type="domain" description="LysM" evidence="1">
    <location>
        <begin position="258"/>
        <end position="307"/>
    </location>
</feature>
<dbReference type="InterPro" id="IPR018392">
    <property type="entry name" value="LysM"/>
</dbReference>
<evidence type="ECO:0000313" key="2">
    <source>
        <dbReference type="EMBL" id="MFD2234469.1"/>
    </source>
</evidence>
<name>A0ABW5CB03_9PROT</name>
<dbReference type="EMBL" id="JBHUIY010000022">
    <property type="protein sequence ID" value="MFD2234469.1"/>
    <property type="molecule type" value="Genomic_DNA"/>
</dbReference>
<dbReference type="PANTHER" id="PTHR34700:SF4">
    <property type="entry name" value="PHAGE-LIKE ELEMENT PBSX PROTEIN XKDP"/>
    <property type="match status" value="1"/>
</dbReference>